<accession>A0A1Y2JMZ4</accession>
<dbReference type="AlphaFoldDB" id="A0A1Y2JMZ4"/>
<evidence type="ECO:0000313" key="2">
    <source>
        <dbReference type="EMBL" id="OSJ32126.1"/>
    </source>
</evidence>
<protein>
    <submittedName>
        <fullName evidence="2">Uncharacterized protein</fullName>
    </submittedName>
</protein>
<evidence type="ECO:0000313" key="3">
    <source>
        <dbReference type="Proteomes" id="UP000193335"/>
    </source>
</evidence>
<name>A0A1Y2JMZ4_BRAJP</name>
<dbReference type="Proteomes" id="UP000193335">
    <property type="component" value="Unassembled WGS sequence"/>
</dbReference>
<proteinExistence type="predicted"/>
<sequence>MSSLLLALARENPWPGIALASLNFIVALSLVGISLLLTATIAALAWLHAPADREPAPLQCGEPARLCIPSTPASGSSRPSWRNF</sequence>
<comment type="caution">
    <text evidence="2">The sequence shown here is derived from an EMBL/GenBank/DDBJ whole genome shotgun (WGS) entry which is preliminary data.</text>
</comment>
<feature type="transmembrane region" description="Helical" evidence="1">
    <location>
        <begin position="20"/>
        <end position="47"/>
    </location>
</feature>
<keyword evidence="1" id="KW-1133">Transmembrane helix</keyword>
<keyword evidence="1" id="KW-0472">Membrane</keyword>
<organism evidence="2 3">
    <name type="scientific">Bradyrhizobium japonicum</name>
    <dbReference type="NCBI Taxonomy" id="375"/>
    <lineage>
        <taxon>Bacteria</taxon>
        <taxon>Pseudomonadati</taxon>
        <taxon>Pseudomonadota</taxon>
        <taxon>Alphaproteobacteria</taxon>
        <taxon>Hyphomicrobiales</taxon>
        <taxon>Nitrobacteraceae</taxon>
        <taxon>Bradyrhizobium</taxon>
    </lineage>
</organism>
<gene>
    <name evidence="2" type="ORF">BSZ19_20015</name>
</gene>
<evidence type="ECO:0000256" key="1">
    <source>
        <dbReference type="SAM" id="Phobius"/>
    </source>
</evidence>
<reference evidence="2 3" key="1">
    <citation type="submission" date="2017-03" db="EMBL/GenBank/DDBJ databases">
        <title>Whole genome sequences of fourteen strains of Bradyrhizobium canariense and one strain of Bradyrhizobium japonicum isolated from Lupinus (Papilionoideae: Genisteae) species in Algeria.</title>
        <authorList>
            <person name="Crovadore J."/>
            <person name="Chekireb D."/>
            <person name="Brachmann A."/>
            <person name="Chablais R."/>
            <person name="Cochard B."/>
            <person name="Lefort F."/>
        </authorList>
    </citation>
    <scope>NUCLEOTIDE SEQUENCE [LARGE SCALE GENOMIC DNA]</scope>
    <source>
        <strain evidence="2 3">UBMA197</strain>
    </source>
</reference>
<dbReference type="EMBL" id="NAFL01000251">
    <property type="protein sequence ID" value="OSJ32126.1"/>
    <property type="molecule type" value="Genomic_DNA"/>
</dbReference>
<keyword evidence="1" id="KW-0812">Transmembrane</keyword>